<feature type="domain" description="FAD-binding PCMH-type" evidence="4">
    <location>
        <begin position="31"/>
        <end position="225"/>
    </location>
</feature>
<dbReference type="InterPro" id="IPR016166">
    <property type="entry name" value="FAD-bd_PCMH"/>
</dbReference>
<dbReference type="InterPro" id="IPR006094">
    <property type="entry name" value="Oxid_FAD_bind_N"/>
</dbReference>
<dbReference type="Proteomes" id="UP000288587">
    <property type="component" value="Unassembled WGS sequence"/>
</dbReference>
<dbReference type="PANTHER" id="PTHR11748:SF111">
    <property type="entry name" value="D-LACTATE DEHYDROGENASE, MITOCHONDRIAL-RELATED"/>
    <property type="match status" value="1"/>
</dbReference>
<dbReference type="SUPFAM" id="SSF56176">
    <property type="entry name" value="FAD-binding/transporter-associated domain-like"/>
    <property type="match status" value="1"/>
</dbReference>
<name>A0A3S3TC29_9BURK</name>
<dbReference type="GO" id="GO:0071949">
    <property type="term" value="F:FAD binding"/>
    <property type="evidence" value="ECO:0007669"/>
    <property type="project" value="InterPro"/>
</dbReference>
<dbReference type="AlphaFoldDB" id="A0A3S3TC29"/>
<dbReference type="Gene3D" id="3.40.462.10">
    <property type="entry name" value="FAD-linked oxidases, C-terminal domain"/>
    <property type="match status" value="1"/>
</dbReference>
<dbReference type="GO" id="GO:0004458">
    <property type="term" value="F:D-lactate dehydrogenase (cytochrome) activity"/>
    <property type="evidence" value="ECO:0007669"/>
    <property type="project" value="TreeGrafter"/>
</dbReference>
<keyword evidence="6" id="KW-1185">Reference proteome</keyword>
<dbReference type="InterPro" id="IPR016164">
    <property type="entry name" value="FAD-linked_Oxase-like_C"/>
</dbReference>
<protein>
    <submittedName>
        <fullName evidence="5">FAD-binding oxidoreductase</fullName>
    </submittedName>
</protein>
<dbReference type="GO" id="GO:1903457">
    <property type="term" value="P:lactate catabolic process"/>
    <property type="evidence" value="ECO:0007669"/>
    <property type="project" value="TreeGrafter"/>
</dbReference>
<comment type="caution">
    <text evidence="5">The sequence shown here is derived from an EMBL/GenBank/DDBJ whole genome shotgun (WGS) entry which is preliminary data.</text>
</comment>
<dbReference type="InterPro" id="IPR016169">
    <property type="entry name" value="FAD-bd_PCMH_sub2"/>
</dbReference>
<keyword evidence="2" id="KW-0285">Flavoprotein</keyword>
<dbReference type="InterPro" id="IPR016170">
    <property type="entry name" value="Cytok_DH_C_sf"/>
</dbReference>
<evidence type="ECO:0000313" key="5">
    <source>
        <dbReference type="EMBL" id="RVT87731.1"/>
    </source>
</evidence>
<dbReference type="PANTHER" id="PTHR11748">
    <property type="entry name" value="D-LACTATE DEHYDROGENASE"/>
    <property type="match status" value="1"/>
</dbReference>
<dbReference type="Pfam" id="PF01565">
    <property type="entry name" value="FAD_binding_4"/>
    <property type="match status" value="1"/>
</dbReference>
<reference evidence="5 6" key="1">
    <citation type="submission" date="2019-01" db="EMBL/GenBank/DDBJ databases">
        <authorList>
            <person name="Chen W.-M."/>
        </authorList>
    </citation>
    <scope>NUCLEOTIDE SEQUENCE [LARGE SCALE GENOMIC DNA]</scope>
    <source>
        <strain evidence="5 6">CCP-18</strain>
    </source>
</reference>
<dbReference type="InterPro" id="IPR016167">
    <property type="entry name" value="FAD-bd_PCMH_sub1"/>
</dbReference>
<evidence type="ECO:0000256" key="3">
    <source>
        <dbReference type="ARBA" id="ARBA00022827"/>
    </source>
</evidence>
<dbReference type="RefSeq" id="WP_127680204.1">
    <property type="nucleotide sequence ID" value="NZ_SACM01000001.1"/>
</dbReference>
<dbReference type="Gene3D" id="3.30.465.10">
    <property type="match status" value="1"/>
</dbReference>
<dbReference type="SUPFAM" id="SSF55103">
    <property type="entry name" value="FAD-linked oxidases, C-terminal domain"/>
    <property type="match status" value="1"/>
</dbReference>
<keyword evidence="3" id="KW-0274">FAD</keyword>
<evidence type="ECO:0000313" key="6">
    <source>
        <dbReference type="Proteomes" id="UP000288587"/>
    </source>
</evidence>
<evidence type="ECO:0000259" key="4">
    <source>
        <dbReference type="PROSITE" id="PS51387"/>
    </source>
</evidence>
<evidence type="ECO:0000256" key="2">
    <source>
        <dbReference type="ARBA" id="ARBA00022630"/>
    </source>
</evidence>
<comment type="similarity">
    <text evidence="1">Belongs to the FAD-binding oxidoreductase/transferase type 4 family.</text>
</comment>
<dbReference type="OrthoDB" id="9811557at2"/>
<dbReference type="GO" id="GO:0008720">
    <property type="term" value="F:D-lactate dehydrogenase (NAD+) activity"/>
    <property type="evidence" value="ECO:0007669"/>
    <property type="project" value="TreeGrafter"/>
</dbReference>
<proteinExistence type="inferred from homology"/>
<accession>A0A3S3TC29</accession>
<dbReference type="InterPro" id="IPR036318">
    <property type="entry name" value="FAD-bd_PCMH-like_sf"/>
</dbReference>
<dbReference type="EMBL" id="SACM01000001">
    <property type="protein sequence ID" value="RVT87731.1"/>
    <property type="molecule type" value="Genomic_DNA"/>
</dbReference>
<dbReference type="PROSITE" id="PS51387">
    <property type="entry name" value="FAD_PCMH"/>
    <property type="match status" value="1"/>
</dbReference>
<sequence>MTTSLRDALDAWRQLLGAPRVDDGDRAWARYGADTTAATRQLGGALRAASADQVPEIVRIASRFGVPVHPISTGRNWGYGSALPVNHGCVILDLGELRRIVAFDAELGVVTVEPGVTQADLAQFLAQAQHDFLVPVSGAGGTASLLANALERGYGVTPHTDHFAAVTWMEVVLADGTVHRGMLHEAGGPELASLFRWGLGMYTQGLFTQSGLGIVTQMSIALARRPESVAVCLFSLKDEALLEAAAVAIRQAMQRLHPTLGAVNLMNRHRVLSMSAPYPWDHLDAQGLIDAPTLQALGRQFQVFPWTGFATLYGTRRMVRAAQAELRQLLGGIASRLLFVTPRRADTLARLARWVPGASGRGLQRLTQSLRSSLELVAGRPNETALPLAYWRHRHPERAASPKNPAADGCGLIWYAPLVPMRADAVRRYAEMVGEVTRAHGLEPLITFTTLGDRVFDSTVPLVFDRSDPAACARAQACWHALLARGREAGFFPYRFPIQGMEPLRQLAPESCALSERIHRSLDPQGLIAPGRYR</sequence>
<dbReference type="Gene3D" id="3.30.43.10">
    <property type="entry name" value="Uridine Diphospho-n-acetylenolpyruvylglucosamine Reductase, domain 2"/>
    <property type="match status" value="1"/>
</dbReference>
<organism evidence="5 6">
    <name type="scientific">Inhella crocodyli</name>
    <dbReference type="NCBI Taxonomy" id="2499851"/>
    <lineage>
        <taxon>Bacteria</taxon>
        <taxon>Pseudomonadati</taxon>
        <taxon>Pseudomonadota</taxon>
        <taxon>Betaproteobacteria</taxon>
        <taxon>Burkholderiales</taxon>
        <taxon>Sphaerotilaceae</taxon>
        <taxon>Inhella</taxon>
    </lineage>
</organism>
<evidence type="ECO:0000256" key="1">
    <source>
        <dbReference type="ARBA" id="ARBA00008000"/>
    </source>
</evidence>
<gene>
    <name evidence="5" type="ORF">EOD73_01510</name>
</gene>